<comment type="caution">
    <text evidence="1">The sequence shown here is derived from an EMBL/GenBank/DDBJ whole genome shotgun (WGS) entry which is preliminary data.</text>
</comment>
<accession>A0A0M2UQM4</accession>
<evidence type="ECO:0000313" key="1">
    <source>
        <dbReference type="EMBL" id="KKO17955.1"/>
    </source>
</evidence>
<keyword evidence="2" id="KW-1185">Reference proteome</keyword>
<organism evidence="1 2">
    <name type="scientific">Candidatus Brocadia fulgida</name>
    <dbReference type="NCBI Taxonomy" id="380242"/>
    <lineage>
        <taxon>Bacteria</taxon>
        <taxon>Pseudomonadati</taxon>
        <taxon>Planctomycetota</taxon>
        <taxon>Candidatus Brocadiia</taxon>
        <taxon>Candidatus Brocadiales</taxon>
        <taxon>Candidatus Brocadiaceae</taxon>
        <taxon>Candidatus Brocadia</taxon>
    </lineage>
</organism>
<protein>
    <submittedName>
        <fullName evidence="1">Uncharacterized protein</fullName>
    </submittedName>
</protein>
<reference evidence="1 2" key="1">
    <citation type="journal article" date="2013" name="BMC Microbiol.">
        <title>Identification of the type II cytochrome c maturation pathway in anammox bacteria by comparative genomics.</title>
        <authorList>
            <person name="Ferousi C."/>
            <person name="Speth D.R."/>
            <person name="Reimann J."/>
            <person name="Op den Camp H.J."/>
            <person name="Allen J.W."/>
            <person name="Keltjens J.T."/>
            <person name="Jetten M.S."/>
        </authorList>
    </citation>
    <scope>NUCLEOTIDE SEQUENCE [LARGE SCALE GENOMIC DNA]</scope>
    <source>
        <strain evidence="1">RU1</strain>
    </source>
</reference>
<name>A0A0M2UQM4_9BACT</name>
<dbReference type="AlphaFoldDB" id="A0A0M2UQM4"/>
<proteinExistence type="predicted"/>
<gene>
    <name evidence="1" type="ORF">BROFUL_03353</name>
</gene>
<dbReference type="EMBL" id="LAQJ01000307">
    <property type="protein sequence ID" value="KKO17955.1"/>
    <property type="molecule type" value="Genomic_DNA"/>
</dbReference>
<dbReference type="Proteomes" id="UP000034954">
    <property type="component" value="Unassembled WGS sequence"/>
</dbReference>
<sequence length="56" mass="6828">MHTPSRQMLRPYLFKKLKCYKVLCFELWVEVRCWKLEVGVESYELCVRECVIAPLY</sequence>
<evidence type="ECO:0000313" key="2">
    <source>
        <dbReference type="Proteomes" id="UP000034954"/>
    </source>
</evidence>